<evidence type="ECO:0000256" key="7">
    <source>
        <dbReference type="ARBA" id="ARBA00022777"/>
    </source>
</evidence>
<dbReference type="EC" id="2.7.13.3" evidence="3"/>
<keyword evidence="9" id="KW-0902">Two-component regulatory system</keyword>
<evidence type="ECO:0000259" key="12">
    <source>
        <dbReference type="PROSITE" id="PS50109"/>
    </source>
</evidence>
<keyword evidence="4" id="KW-0597">Phosphoprotein</keyword>
<evidence type="ECO:0000256" key="5">
    <source>
        <dbReference type="ARBA" id="ARBA00022679"/>
    </source>
</evidence>
<evidence type="ECO:0000256" key="9">
    <source>
        <dbReference type="ARBA" id="ARBA00023012"/>
    </source>
</evidence>
<dbReference type="CDD" id="cd00075">
    <property type="entry name" value="HATPase"/>
    <property type="match status" value="1"/>
</dbReference>
<dbReference type="PANTHER" id="PTHR45436">
    <property type="entry name" value="SENSOR HISTIDINE KINASE YKOH"/>
    <property type="match status" value="1"/>
</dbReference>
<dbReference type="EMBL" id="JACGZW010000020">
    <property type="protein sequence ID" value="MBB1159543.1"/>
    <property type="molecule type" value="Genomic_DNA"/>
</dbReference>
<evidence type="ECO:0000256" key="3">
    <source>
        <dbReference type="ARBA" id="ARBA00012438"/>
    </source>
</evidence>
<organism evidence="13 14">
    <name type="scientific">Amycolatopsis dendrobii</name>
    <dbReference type="NCBI Taxonomy" id="2760662"/>
    <lineage>
        <taxon>Bacteria</taxon>
        <taxon>Bacillati</taxon>
        <taxon>Actinomycetota</taxon>
        <taxon>Actinomycetes</taxon>
        <taxon>Pseudonocardiales</taxon>
        <taxon>Pseudonocardiaceae</taxon>
        <taxon>Amycolatopsis</taxon>
    </lineage>
</organism>
<evidence type="ECO:0000256" key="11">
    <source>
        <dbReference type="SAM" id="Phobius"/>
    </source>
</evidence>
<evidence type="ECO:0000313" key="14">
    <source>
        <dbReference type="Proteomes" id="UP000526734"/>
    </source>
</evidence>
<dbReference type="Gene3D" id="3.30.565.10">
    <property type="entry name" value="Histidine kinase-like ATPase, C-terminal domain"/>
    <property type="match status" value="1"/>
</dbReference>
<evidence type="ECO:0000256" key="2">
    <source>
        <dbReference type="ARBA" id="ARBA00004236"/>
    </source>
</evidence>
<dbReference type="InterPro" id="IPR036097">
    <property type="entry name" value="HisK_dim/P_sf"/>
</dbReference>
<dbReference type="PANTHER" id="PTHR45436:SF5">
    <property type="entry name" value="SENSOR HISTIDINE KINASE TRCS"/>
    <property type="match status" value="1"/>
</dbReference>
<dbReference type="SUPFAM" id="SSF55874">
    <property type="entry name" value="ATPase domain of HSP90 chaperone/DNA topoisomerase II/histidine kinase"/>
    <property type="match status" value="1"/>
</dbReference>
<keyword evidence="10 11" id="KW-0472">Membrane</keyword>
<dbReference type="Gene3D" id="1.10.287.130">
    <property type="match status" value="1"/>
</dbReference>
<evidence type="ECO:0000313" key="13">
    <source>
        <dbReference type="EMBL" id="MBB1159543.1"/>
    </source>
</evidence>
<keyword evidence="6 11" id="KW-0812">Transmembrane</keyword>
<comment type="catalytic activity">
    <reaction evidence="1">
        <text>ATP + protein L-histidine = ADP + protein N-phospho-L-histidine.</text>
        <dbReference type="EC" id="2.7.13.3"/>
    </reaction>
</comment>
<evidence type="ECO:0000256" key="6">
    <source>
        <dbReference type="ARBA" id="ARBA00022692"/>
    </source>
</evidence>
<dbReference type="Pfam" id="PF00512">
    <property type="entry name" value="HisKA"/>
    <property type="match status" value="1"/>
</dbReference>
<dbReference type="RefSeq" id="WP_182896219.1">
    <property type="nucleotide sequence ID" value="NZ_JACGZW010000020.1"/>
</dbReference>
<dbReference type="GO" id="GO:0005886">
    <property type="term" value="C:plasma membrane"/>
    <property type="evidence" value="ECO:0007669"/>
    <property type="project" value="UniProtKB-SubCell"/>
</dbReference>
<dbReference type="PROSITE" id="PS50109">
    <property type="entry name" value="HIS_KIN"/>
    <property type="match status" value="1"/>
</dbReference>
<accession>A0A7W3W6B6</accession>
<feature type="transmembrane region" description="Helical" evidence="11">
    <location>
        <begin position="20"/>
        <end position="44"/>
    </location>
</feature>
<evidence type="ECO:0000256" key="8">
    <source>
        <dbReference type="ARBA" id="ARBA00022989"/>
    </source>
</evidence>
<dbReference type="CDD" id="cd00082">
    <property type="entry name" value="HisKA"/>
    <property type="match status" value="1"/>
</dbReference>
<protein>
    <recommendedName>
        <fullName evidence="3">histidine kinase</fullName>
        <ecNumber evidence="3">2.7.13.3</ecNumber>
    </recommendedName>
</protein>
<evidence type="ECO:0000256" key="10">
    <source>
        <dbReference type="ARBA" id="ARBA00023136"/>
    </source>
</evidence>
<evidence type="ECO:0000256" key="1">
    <source>
        <dbReference type="ARBA" id="ARBA00000085"/>
    </source>
</evidence>
<keyword evidence="8 11" id="KW-1133">Transmembrane helix</keyword>
<dbReference type="InterPro" id="IPR003594">
    <property type="entry name" value="HATPase_dom"/>
</dbReference>
<comment type="subcellular location">
    <subcellularLocation>
        <location evidence="2">Cell membrane</location>
    </subcellularLocation>
</comment>
<gene>
    <name evidence="13" type="ORF">H4281_40910</name>
</gene>
<dbReference type="SMART" id="SM00388">
    <property type="entry name" value="HisKA"/>
    <property type="match status" value="1"/>
</dbReference>
<comment type="caution">
    <text evidence="13">The sequence shown here is derived from an EMBL/GenBank/DDBJ whole genome shotgun (WGS) entry which is preliminary data.</text>
</comment>
<dbReference type="InterPro" id="IPR004358">
    <property type="entry name" value="Sig_transdc_His_kin-like_C"/>
</dbReference>
<dbReference type="InterPro" id="IPR003661">
    <property type="entry name" value="HisK_dim/P_dom"/>
</dbReference>
<keyword evidence="5" id="KW-0808">Transferase</keyword>
<dbReference type="Pfam" id="PF02518">
    <property type="entry name" value="HATPase_c"/>
    <property type="match status" value="1"/>
</dbReference>
<dbReference type="InterPro" id="IPR050428">
    <property type="entry name" value="TCS_sensor_his_kinase"/>
</dbReference>
<evidence type="ECO:0000256" key="4">
    <source>
        <dbReference type="ARBA" id="ARBA00022553"/>
    </source>
</evidence>
<reference evidence="13 14" key="1">
    <citation type="submission" date="2020-08" db="EMBL/GenBank/DDBJ databases">
        <title>Amycolatopsis sp. nov. DR6-1 isolated from Dendrobium heterocarpum.</title>
        <authorList>
            <person name="Tedsree N."/>
            <person name="Kuncharoen N."/>
            <person name="Likhitwitayawuid K."/>
            <person name="Tanasupawat S."/>
        </authorList>
    </citation>
    <scope>NUCLEOTIDE SEQUENCE [LARGE SCALE GENOMIC DNA]</scope>
    <source>
        <strain evidence="13 14">DR6-1</strain>
    </source>
</reference>
<dbReference type="Proteomes" id="UP000526734">
    <property type="component" value="Unassembled WGS sequence"/>
</dbReference>
<sequence>MSRVPASTEARLLRRATWRLGLQVGLSVAAIVVLLSGLAVFMVLRSQQDDVTTLLQQAVSQADDVQDPPAGVWLAIQGPGGLTATPGAPAVLPDRAALANVAETGVARTDEVRGGGAVYQVYTQRRDTQLVQAGLDLRSNNDERERLLAAMLVSGGLGLLLAVGAGVWLGRRAVAPMATALGMQRRFVADASHELRTPLTLLSTRAQVLRRHLQRGDSRERLTAEADGVVADAGHLADILEDLLLAADVRADGLTTTLDLVDLAARAAAAGTPAAAERSVLIEARPTVPALLVRGTHGGLLRAVTALVDNAVTHARSSVAITTRRAGTTAVVEVSDDGPGIDPAVLPGLFERFSSTRAGTEPSPRRHYGIGLALVSEIAERHGGHVSAGTNPDGGALLTLTLPLADAGQ</sequence>
<feature type="transmembrane region" description="Helical" evidence="11">
    <location>
        <begin position="147"/>
        <end position="169"/>
    </location>
</feature>
<name>A0A7W3W6B6_9PSEU</name>
<dbReference type="GO" id="GO:0000155">
    <property type="term" value="F:phosphorelay sensor kinase activity"/>
    <property type="evidence" value="ECO:0007669"/>
    <property type="project" value="InterPro"/>
</dbReference>
<dbReference type="AlphaFoldDB" id="A0A7W3W6B6"/>
<dbReference type="SUPFAM" id="SSF47384">
    <property type="entry name" value="Homodimeric domain of signal transducing histidine kinase"/>
    <property type="match status" value="1"/>
</dbReference>
<feature type="domain" description="Histidine kinase" evidence="12">
    <location>
        <begin position="190"/>
        <end position="406"/>
    </location>
</feature>
<keyword evidence="14" id="KW-1185">Reference proteome</keyword>
<dbReference type="InterPro" id="IPR036890">
    <property type="entry name" value="HATPase_C_sf"/>
</dbReference>
<dbReference type="SMART" id="SM00387">
    <property type="entry name" value="HATPase_c"/>
    <property type="match status" value="1"/>
</dbReference>
<dbReference type="PRINTS" id="PR00344">
    <property type="entry name" value="BCTRLSENSOR"/>
</dbReference>
<dbReference type="InterPro" id="IPR005467">
    <property type="entry name" value="His_kinase_dom"/>
</dbReference>
<proteinExistence type="predicted"/>
<keyword evidence="7 13" id="KW-0418">Kinase</keyword>